<dbReference type="RefSeq" id="WP_359346049.1">
    <property type="nucleotide sequence ID" value="NZ_JBEYXV010000003.1"/>
</dbReference>
<proteinExistence type="predicted"/>
<evidence type="ECO:0000256" key="1">
    <source>
        <dbReference type="ARBA" id="ARBA00023015"/>
    </source>
</evidence>
<name>A0ABV3BIY1_9ACTN</name>
<evidence type="ECO:0000313" key="6">
    <source>
        <dbReference type="EMBL" id="MEU6820475.1"/>
    </source>
</evidence>
<dbReference type="SUPFAM" id="SSF46689">
    <property type="entry name" value="Homeodomain-like"/>
    <property type="match status" value="2"/>
</dbReference>
<evidence type="ECO:0000256" key="3">
    <source>
        <dbReference type="ARBA" id="ARBA00023163"/>
    </source>
</evidence>
<sequence length="333" mass="36425">MPLVVEAADLDAASVLMSEQYASMRLSSRGERHRLRIVQEELGRVRLDRVTLGMQFGFSSEPMGALCVGRVRSGRFSLAAGQDELYVRQGDVFLAVQPDVPFKGKTSGVECDYAIIEPGLLDEVAQNGPGVPGPVRLLGLRPLSPQAGAEWTHTFGLIHTLVTSPLTIKSPLVTAQASRLLVAATLAAFPNTTLTDPTIEDRHDAHPATLHRAVAFIEEHPQQDMTVTDIARAARVSVRALQLAFRRHLDTTPMRCLRGVRLRHAHEELRDVVPGQGVTVTSVAARWGFSTPARFSTLYRQEFGLSPVQTLWGERRPIPPGRAEMPSGQPVGR</sequence>
<dbReference type="InterPro" id="IPR009057">
    <property type="entry name" value="Homeodomain-like_sf"/>
</dbReference>
<dbReference type="Gene3D" id="1.10.10.60">
    <property type="entry name" value="Homeodomain-like"/>
    <property type="match status" value="1"/>
</dbReference>
<reference evidence="6 7" key="1">
    <citation type="submission" date="2024-06" db="EMBL/GenBank/DDBJ databases">
        <title>The Natural Products Discovery Center: Release of the First 8490 Sequenced Strains for Exploring Actinobacteria Biosynthetic Diversity.</title>
        <authorList>
            <person name="Kalkreuter E."/>
            <person name="Kautsar S.A."/>
            <person name="Yang D."/>
            <person name="Bader C.D."/>
            <person name="Teijaro C.N."/>
            <person name="Fluegel L."/>
            <person name="Davis C.M."/>
            <person name="Simpson J.R."/>
            <person name="Lauterbach L."/>
            <person name="Steele A.D."/>
            <person name="Gui C."/>
            <person name="Meng S."/>
            <person name="Li G."/>
            <person name="Viehrig K."/>
            <person name="Ye F."/>
            <person name="Su P."/>
            <person name="Kiefer A.F."/>
            <person name="Nichols A."/>
            <person name="Cepeda A.J."/>
            <person name="Yan W."/>
            <person name="Fan B."/>
            <person name="Jiang Y."/>
            <person name="Adhikari A."/>
            <person name="Zheng C.-J."/>
            <person name="Schuster L."/>
            <person name="Cowan T.M."/>
            <person name="Smanski M.J."/>
            <person name="Chevrette M.G."/>
            <person name="De Carvalho L.P.S."/>
            <person name="Shen B."/>
        </authorList>
    </citation>
    <scope>NUCLEOTIDE SEQUENCE [LARGE SCALE GENOMIC DNA]</scope>
    <source>
        <strain evidence="6 7">NPDC046838</strain>
    </source>
</reference>
<evidence type="ECO:0000313" key="7">
    <source>
        <dbReference type="Proteomes" id="UP001551176"/>
    </source>
</evidence>
<dbReference type="SMART" id="SM00342">
    <property type="entry name" value="HTH_ARAC"/>
    <property type="match status" value="1"/>
</dbReference>
<dbReference type="PANTHER" id="PTHR46796:SF12">
    <property type="entry name" value="HTH-TYPE DNA-BINDING TRANSCRIPTIONAL ACTIVATOR EUTR"/>
    <property type="match status" value="1"/>
</dbReference>
<feature type="region of interest" description="Disordered" evidence="4">
    <location>
        <begin position="314"/>
        <end position="333"/>
    </location>
</feature>
<accession>A0ABV3BIY1</accession>
<protein>
    <submittedName>
        <fullName evidence="6">Helix-turn-helix transcriptional regulator</fullName>
    </submittedName>
</protein>
<dbReference type="InterPro" id="IPR050204">
    <property type="entry name" value="AraC_XylS_family_regulators"/>
</dbReference>
<dbReference type="InterPro" id="IPR018060">
    <property type="entry name" value="HTH_AraC"/>
</dbReference>
<dbReference type="Pfam" id="PF12833">
    <property type="entry name" value="HTH_18"/>
    <property type="match status" value="1"/>
</dbReference>
<keyword evidence="7" id="KW-1185">Reference proteome</keyword>
<keyword evidence="2" id="KW-0238">DNA-binding</keyword>
<dbReference type="Proteomes" id="UP001551176">
    <property type="component" value="Unassembled WGS sequence"/>
</dbReference>
<keyword evidence="3" id="KW-0804">Transcription</keyword>
<gene>
    <name evidence="6" type="ORF">ABZ921_07585</name>
</gene>
<dbReference type="PROSITE" id="PS01124">
    <property type="entry name" value="HTH_ARAC_FAMILY_2"/>
    <property type="match status" value="1"/>
</dbReference>
<evidence type="ECO:0000256" key="4">
    <source>
        <dbReference type="SAM" id="MobiDB-lite"/>
    </source>
</evidence>
<dbReference type="EMBL" id="JBEYXV010000003">
    <property type="protein sequence ID" value="MEU6820475.1"/>
    <property type="molecule type" value="Genomic_DNA"/>
</dbReference>
<organism evidence="6 7">
    <name type="scientific">Streptomyces atriruber</name>
    <dbReference type="NCBI Taxonomy" id="545121"/>
    <lineage>
        <taxon>Bacteria</taxon>
        <taxon>Bacillati</taxon>
        <taxon>Actinomycetota</taxon>
        <taxon>Actinomycetes</taxon>
        <taxon>Kitasatosporales</taxon>
        <taxon>Streptomycetaceae</taxon>
        <taxon>Streptomyces</taxon>
    </lineage>
</organism>
<dbReference type="PANTHER" id="PTHR46796">
    <property type="entry name" value="HTH-TYPE TRANSCRIPTIONAL ACTIVATOR RHAS-RELATED"/>
    <property type="match status" value="1"/>
</dbReference>
<keyword evidence="1" id="KW-0805">Transcription regulation</keyword>
<evidence type="ECO:0000259" key="5">
    <source>
        <dbReference type="PROSITE" id="PS01124"/>
    </source>
</evidence>
<comment type="caution">
    <text evidence="6">The sequence shown here is derived from an EMBL/GenBank/DDBJ whole genome shotgun (WGS) entry which is preliminary data.</text>
</comment>
<evidence type="ECO:0000256" key="2">
    <source>
        <dbReference type="ARBA" id="ARBA00023125"/>
    </source>
</evidence>
<feature type="domain" description="HTH araC/xylS-type" evidence="5">
    <location>
        <begin position="211"/>
        <end position="313"/>
    </location>
</feature>